<evidence type="ECO:0000313" key="1">
    <source>
        <dbReference type="EMBL" id="KAJ9073351.1"/>
    </source>
</evidence>
<protein>
    <submittedName>
        <fullName evidence="1">Uncharacterized protein</fullName>
    </submittedName>
</protein>
<proteinExistence type="predicted"/>
<name>A0ACC2TFM6_9FUNG</name>
<keyword evidence="2" id="KW-1185">Reference proteome</keyword>
<dbReference type="EMBL" id="QTSX02002913">
    <property type="protein sequence ID" value="KAJ9073351.1"/>
    <property type="molecule type" value="Genomic_DNA"/>
</dbReference>
<sequence length="91" mass="9816">MASLGEQFPEIEKAIKDAAVTFKAMTLSEINSSRCGNSLPVSGIYLDANKINASQDAIKVNPDLLHHSFENYCDIGEGMQVGDQCVPSIDI</sequence>
<reference evidence="1" key="1">
    <citation type="submission" date="2022-04" db="EMBL/GenBank/DDBJ databases">
        <title>Genome of the entomopathogenic fungus Entomophthora muscae.</title>
        <authorList>
            <person name="Elya C."/>
            <person name="Lovett B.R."/>
            <person name="Lee E."/>
            <person name="Macias A.M."/>
            <person name="Hajek A.E."/>
            <person name="De Bivort B.L."/>
            <person name="Kasson M.T."/>
            <person name="De Fine Licht H.H."/>
            <person name="Stajich J.E."/>
        </authorList>
    </citation>
    <scope>NUCLEOTIDE SEQUENCE</scope>
    <source>
        <strain evidence="1">Berkeley</strain>
    </source>
</reference>
<evidence type="ECO:0000313" key="2">
    <source>
        <dbReference type="Proteomes" id="UP001165960"/>
    </source>
</evidence>
<organism evidence="1 2">
    <name type="scientific">Entomophthora muscae</name>
    <dbReference type="NCBI Taxonomy" id="34485"/>
    <lineage>
        <taxon>Eukaryota</taxon>
        <taxon>Fungi</taxon>
        <taxon>Fungi incertae sedis</taxon>
        <taxon>Zoopagomycota</taxon>
        <taxon>Entomophthoromycotina</taxon>
        <taxon>Entomophthoromycetes</taxon>
        <taxon>Entomophthorales</taxon>
        <taxon>Entomophthoraceae</taxon>
        <taxon>Entomophthora</taxon>
    </lineage>
</organism>
<comment type="caution">
    <text evidence="1">The sequence shown here is derived from an EMBL/GenBank/DDBJ whole genome shotgun (WGS) entry which is preliminary data.</text>
</comment>
<accession>A0ACC2TFM6</accession>
<gene>
    <name evidence="1" type="ORF">DSO57_1017413</name>
</gene>
<dbReference type="Proteomes" id="UP001165960">
    <property type="component" value="Unassembled WGS sequence"/>
</dbReference>